<organism evidence="1 2">
    <name type="scientific">Adineta ricciae</name>
    <name type="common">Rotifer</name>
    <dbReference type="NCBI Taxonomy" id="249248"/>
    <lineage>
        <taxon>Eukaryota</taxon>
        <taxon>Metazoa</taxon>
        <taxon>Spiralia</taxon>
        <taxon>Gnathifera</taxon>
        <taxon>Rotifera</taxon>
        <taxon>Eurotatoria</taxon>
        <taxon>Bdelloidea</taxon>
        <taxon>Adinetida</taxon>
        <taxon>Adinetidae</taxon>
        <taxon>Adineta</taxon>
    </lineage>
</organism>
<dbReference type="SUPFAM" id="SSF52047">
    <property type="entry name" value="RNI-like"/>
    <property type="match status" value="1"/>
</dbReference>
<gene>
    <name evidence="1" type="ORF">XAT740_LOCUS36842</name>
</gene>
<keyword evidence="2" id="KW-1185">Reference proteome</keyword>
<dbReference type="EMBL" id="CAJNOR010003817">
    <property type="protein sequence ID" value="CAF1450374.1"/>
    <property type="molecule type" value="Genomic_DNA"/>
</dbReference>
<dbReference type="Proteomes" id="UP000663828">
    <property type="component" value="Unassembled WGS sequence"/>
</dbReference>
<dbReference type="Gene3D" id="3.80.10.10">
    <property type="entry name" value="Ribonuclease Inhibitor"/>
    <property type="match status" value="1"/>
</dbReference>
<protein>
    <recommendedName>
        <fullName evidence="3">F-box domain-containing protein</fullName>
    </recommendedName>
</protein>
<dbReference type="InterPro" id="IPR032675">
    <property type="entry name" value="LRR_dom_sf"/>
</dbReference>
<evidence type="ECO:0000313" key="2">
    <source>
        <dbReference type="Proteomes" id="UP000663828"/>
    </source>
</evidence>
<sequence length="567" mass="65915">MSIKRQLSSNENLNKIQKTTNLITRFENLSNEIYYEIFDYLDGCSIHKAFSNLNRRFQQLLTSPVYNLKISIEDNSTTSVEYFCTNVILPNKHRIISIHLWNTYSIQHFFQHCSIDLSFFRLRSIILYDINSLQLQAVLASLTFLPSIRAFTCSINDNHSQINDIYHLIFQMPSLKYLSLSIPTDDQVNVLKPCDIVEQPSPIETMIISHKCTIPILTSILRCTPYIKCLTCQMLIESEKELTTDVCLSLPNLAHITIDYCAMRFFKFEALIKQISSSVKVLKLQHFESQHYIDPNRWKQLVSQDMPYLRKFLVCCTVVTNADFRNNHRNAFTHQLTSKLWLAQTWTIELRIANSEMSYLIQKSPVKSADQKMNCANGMKLSITNHRVVERTAYFRLHFAPIIRTIRFSALHISFSKISSYGFTTILKSLPNLQSLEISTLPVQQWSFSNAEDSETLQHIINTNSIKIVRQWMDLDLLHFLIKLCPRMERFEVSWVETSTVENLVRVVLMKHATHIRELHSFECCVLNETDTLVGQVKKLIDTEKLLSDYKISQNGNKLSLQWKSSL</sequence>
<name>A0A815PJ06_ADIRI</name>
<proteinExistence type="predicted"/>
<comment type="caution">
    <text evidence="1">The sequence shown here is derived from an EMBL/GenBank/DDBJ whole genome shotgun (WGS) entry which is preliminary data.</text>
</comment>
<evidence type="ECO:0000313" key="1">
    <source>
        <dbReference type="EMBL" id="CAF1450374.1"/>
    </source>
</evidence>
<accession>A0A815PJ06</accession>
<dbReference type="AlphaFoldDB" id="A0A815PJ06"/>
<reference evidence="1" key="1">
    <citation type="submission" date="2021-02" db="EMBL/GenBank/DDBJ databases">
        <authorList>
            <person name="Nowell W R."/>
        </authorList>
    </citation>
    <scope>NUCLEOTIDE SEQUENCE</scope>
</reference>
<evidence type="ECO:0008006" key="3">
    <source>
        <dbReference type="Google" id="ProtNLM"/>
    </source>
</evidence>